<proteinExistence type="predicted"/>
<evidence type="ECO:0000313" key="2">
    <source>
        <dbReference type="Proteomes" id="UP001156664"/>
    </source>
</evidence>
<dbReference type="Proteomes" id="UP001156664">
    <property type="component" value="Unassembled WGS sequence"/>
</dbReference>
<reference evidence="2" key="1">
    <citation type="journal article" date="2019" name="Int. J. Syst. Evol. Microbiol.">
        <title>The Global Catalogue of Microorganisms (GCM) 10K type strain sequencing project: providing services to taxonomists for standard genome sequencing and annotation.</title>
        <authorList>
            <consortium name="The Broad Institute Genomics Platform"/>
            <consortium name="The Broad Institute Genome Sequencing Center for Infectious Disease"/>
            <person name="Wu L."/>
            <person name="Ma J."/>
        </authorList>
    </citation>
    <scope>NUCLEOTIDE SEQUENCE [LARGE SCALE GENOMIC DNA]</scope>
    <source>
        <strain evidence="2">NBRC 105857</strain>
    </source>
</reference>
<comment type="caution">
    <text evidence="1">The sequence shown here is derived from an EMBL/GenBank/DDBJ whole genome shotgun (WGS) entry which is preliminary data.</text>
</comment>
<sequence length="143" mass="17123">MHVGAMAVFKLQEITLLEIDENTGLHTKEHRVFSFFEADRVISQIQQLVRQGAQRHLQFRIHYLENRHKRHYKGLFRFSQQSGAVSLQRHISDFLNQCETRLDQLRMSEADFRILKNRMTSLFEACTLEEMFRLNRKDIFVEP</sequence>
<name>A0ABQ5YUL1_9BURK</name>
<gene>
    <name evidence="1" type="ORF">GCM10007875_27070</name>
</gene>
<protein>
    <submittedName>
        <fullName evidence="1">Uncharacterized protein</fullName>
    </submittedName>
</protein>
<accession>A0ABQ5YUL1</accession>
<organism evidence="1 2">
    <name type="scientific">Limnobacter litoralis</name>
    <dbReference type="NCBI Taxonomy" id="481366"/>
    <lineage>
        <taxon>Bacteria</taxon>
        <taxon>Pseudomonadati</taxon>
        <taxon>Pseudomonadota</taxon>
        <taxon>Betaproteobacteria</taxon>
        <taxon>Burkholderiales</taxon>
        <taxon>Burkholderiaceae</taxon>
        <taxon>Limnobacter</taxon>
    </lineage>
</organism>
<evidence type="ECO:0000313" key="1">
    <source>
        <dbReference type="EMBL" id="GLR27616.1"/>
    </source>
</evidence>
<dbReference type="EMBL" id="BSOJ01000032">
    <property type="protein sequence ID" value="GLR27616.1"/>
    <property type="molecule type" value="Genomic_DNA"/>
</dbReference>
<keyword evidence="2" id="KW-1185">Reference proteome</keyword>